<accession>A0AA39NFN9</accession>
<name>A0AA39NFN9_ARMTA</name>
<dbReference type="AlphaFoldDB" id="A0AA39NFN9"/>
<dbReference type="Proteomes" id="UP001175211">
    <property type="component" value="Unassembled WGS sequence"/>
</dbReference>
<comment type="caution">
    <text evidence="2">The sequence shown here is derived from an EMBL/GenBank/DDBJ whole genome shotgun (WGS) entry which is preliminary data.</text>
</comment>
<feature type="region of interest" description="Disordered" evidence="1">
    <location>
        <begin position="51"/>
        <end position="92"/>
    </location>
</feature>
<gene>
    <name evidence="2" type="ORF">EV420DRAFT_1476161</name>
</gene>
<evidence type="ECO:0000313" key="2">
    <source>
        <dbReference type="EMBL" id="KAK0464769.1"/>
    </source>
</evidence>
<proteinExistence type="predicted"/>
<dbReference type="RefSeq" id="XP_060335890.1">
    <property type="nucleotide sequence ID" value="XM_060469320.1"/>
</dbReference>
<dbReference type="GeneID" id="85352868"/>
<organism evidence="2 3">
    <name type="scientific">Armillaria tabescens</name>
    <name type="common">Ringless honey mushroom</name>
    <name type="synonym">Agaricus tabescens</name>
    <dbReference type="NCBI Taxonomy" id="1929756"/>
    <lineage>
        <taxon>Eukaryota</taxon>
        <taxon>Fungi</taxon>
        <taxon>Dikarya</taxon>
        <taxon>Basidiomycota</taxon>
        <taxon>Agaricomycotina</taxon>
        <taxon>Agaricomycetes</taxon>
        <taxon>Agaricomycetidae</taxon>
        <taxon>Agaricales</taxon>
        <taxon>Marasmiineae</taxon>
        <taxon>Physalacriaceae</taxon>
        <taxon>Desarmillaria</taxon>
    </lineage>
</organism>
<evidence type="ECO:0000313" key="3">
    <source>
        <dbReference type="Proteomes" id="UP001175211"/>
    </source>
</evidence>
<evidence type="ECO:0000256" key="1">
    <source>
        <dbReference type="SAM" id="MobiDB-lite"/>
    </source>
</evidence>
<reference evidence="2" key="1">
    <citation type="submission" date="2023-06" db="EMBL/GenBank/DDBJ databases">
        <authorList>
            <consortium name="Lawrence Berkeley National Laboratory"/>
            <person name="Ahrendt S."/>
            <person name="Sahu N."/>
            <person name="Indic B."/>
            <person name="Wong-Bajracharya J."/>
            <person name="Merenyi Z."/>
            <person name="Ke H.-M."/>
            <person name="Monk M."/>
            <person name="Kocsube S."/>
            <person name="Drula E."/>
            <person name="Lipzen A."/>
            <person name="Balint B."/>
            <person name="Henrissat B."/>
            <person name="Andreopoulos B."/>
            <person name="Martin F.M."/>
            <person name="Harder C.B."/>
            <person name="Rigling D."/>
            <person name="Ford K.L."/>
            <person name="Foster G.D."/>
            <person name="Pangilinan J."/>
            <person name="Papanicolaou A."/>
            <person name="Barry K."/>
            <person name="LaButti K."/>
            <person name="Viragh M."/>
            <person name="Koriabine M."/>
            <person name="Yan M."/>
            <person name="Riley R."/>
            <person name="Champramary S."/>
            <person name="Plett K.L."/>
            <person name="Tsai I.J."/>
            <person name="Slot J."/>
            <person name="Sipos G."/>
            <person name="Plett J."/>
            <person name="Nagy L.G."/>
            <person name="Grigoriev I.V."/>
        </authorList>
    </citation>
    <scope>NUCLEOTIDE SEQUENCE</scope>
    <source>
        <strain evidence="2">CCBAS 213</strain>
    </source>
</reference>
<dbReference type="EMBL" id="JAUEPS010000006">
    <property type="protein sequence ID" value="KAK0464769.1"/>
    <property type="molecule type" value="Genomic_DNA"/>
</dbReference>
<protein>
    <submittedName>
        <fullName evidence="2">Uncharacterized protein</fullName>
    </submittedName>
</protein>
<keyword evidence="3" id="KW-1185">Reference proteome</keyword>
<sequence>MSPNALVQRLRGTVEETIALFREHGRLLLVNVADINIQLIRLEADTCAPLSTKNQRTEEQNGGSGREVARRGGVQAEWPEHGSQRRRSSKAPLPNLEISVDRKHCRMPIRIVYNIESAPSASPNAAGANVKNTVTREAVGITGKLSQRTMNSVYAKAPVIAPPEFQGIKGTENQTGKFNSRAILRFGSDFLFVMASDMASNIQRELFRGALHRTGDRGST</sequence>